<evidence type="ECO:0000256" key="3">
    <source>
        <dbReference type="SAM" id="MobiDB-lite"/>
    </source>
</evidence>
<name>A0A7I8I7M9_SPIIN</name>
<feature type="repeat" description="PPR" evidence="2">
    <location>
        <begin position="259"/>
        <end position="293"/>
    </location>
</feature>
<dbReference type="InterPro" id="IPR051114">
    <property type="entry name" value="Mito_RNA_Proc_CCM1"/>
</dbReference>
<keyword evidence="1" id="KW-0677">Repeat</keyword>
<dbReference type="InterPro" id="IPR002885">
    <property type="entry name" value="PPR_rpt"/>
</dbReference>
<sequence>MSLRWVPAGRRLSTVVDLAHLSSPPPLPSTSTASSPPPRRSSSSPTASLLRPSLAQPPPPAAAPLPRQILPPTRTPPLPPPPSLPPIFFLFLLPVRGGGVHRGDPELRPGRKPSAALRTFLSIRSDFGVNASVRSFNALLNAMIQNRRYDLVGVLFRNCSRKFGIAPNVFTCNILVKALCKMGNLDGALKVLEEMPLWGMIPNLVTFTTLEDLLRDGGQRDLPDATAFTVLMEGYCAENRIMEAVRIMDEMAENGVTAGEVTYSLIISALCNSGKPVEALNLLHDMLDGGHLPGAPLCCKLFDDLCHQGKVEDAYGAWKKLLKKNFAPDGTIASTLIHWLCKKGKLWEAEELLQLVEGGAPASLLPYNTIIAGMCELGSCRKPGGCGPHGREGLLPKCLQLWRPHRGFCRAGKAREAVAVLREMVERGLVPDGATCSAIVDGLDDAADRDEVTQVLGQGRQSTAATSAASS</sequence>
<dbReference type="Pfam" id="PF13041">
    <property type="entry name" value="PPR_2"/>
    <property type="match status" value="2"/>
</dbReference>
<accession>A0A7I8I7M9</accession>
<keyword evidence="5" id="KW-1185">Reference proteome</keyword>
<evidence type="ECO:0000313" key="5">
    <source>
        <dbReference type="Proteomes" id="UP001189122"/>
    </source>
</evidence>
<dbReference type="GO" id="GO:0006396">
    <property type="term" value="P:RNA processing"/>
    <property type="evidence" value="ECO:0007669"/>
    <property type="project" value="TreeGrafter"/>
</dbReference>
<feature type="region of interest" description="Disordered" evidence="3">
    <location>
        <begin position="20"/>
        <end position="77"/>
    </location>
</feature>
<dbReference type="GO" id="GO:0007005">
    <property type="term" value="P:mitochondrion organization"/>
    <property type="evidence" value="ECO:0007669"/>
    <property type="project" value="TreeGrafter"/>
</dbReference>
<protein>
    <submittedName>
        <fullName evidence="4">Uncharacterized protein</fullName>
    </submittedName>
</protein>
<dbReference type="NCBIfam" id="TIGR00756">
    <property type="entry name" value="PPR"/>
    <property type="match status" value="4"/>
</dbReference>
<feature type="repeat" description="PPR" evidence="2">
    <location>
        <begin position="168"/>
        <end position="202"/>
    </location>
</feature>
<dbReference type="PANTHER" id="PTHR47934:SF13">
    <property type="entry name" value="OS06G0125300 PROTEIN"/>
    <property type="match status" value="1"/>
</dbReference>
<dbReference type="Gene3D" id="1.25.40.10">
    <property type="entry name" value="Tetratricopeptide repeat domain"/>
    <property type="match status" value="4"/>
</dbReference>
<dbReference type="PANTHER" id="PTHR47934">
    <property type="entry name" value="PENTATRICOPEPTIDE REPEAT-CONTAINING PROTEIN PET309, MITOCHONDRIAL"/>
    <property type="match status" value="1"/>
</dbReference>
<dbReference type="EMBL" id="LR743588">
    <property type="protein sequence ID" value="CAA2613790.1"/>
    <property type="molecule type" value="Genomic_DNA"/>
</dbReference>
<organism evidence="4">
    <name type="scientific">Spirodela intermedia</name>
    <name type="common">Intermediate duckweed</name>
    <dbReference type="NCBI Taxonomy" id="51605"/>
    <lineage>
        <taxon>Eukaryota</taxon>
        <taxon>Viridiplantae</taxon>
        <taxon>Streptophyta</taxon>
        <taxon>Embryophyta</taxon>
        <taxon>Tracheophyta</taxon>
        <taxon>Spermatophyta</taxon>
        <taxon>Magnoliopsida</taxon>
        <taxon>Liliopsida</taxon>
        <taxon>Araceae</taxon>
        <taxon>Lemnoideae</taxon>
        <taxon>Spirodela</taxon>
    </lineage>
</organism>
<proteinExistence type="predicted"/>
<evidence type="ECO:0000313" key="4">
    <source>
        <dbReference type="EMBL" id="CAA2613790.1"/>
    </source>
</evidence>
<dbReference type="GO" id="GO:0005739">
    <property type="term" value="C:mitochondrion"/>
    <property type="evidence" value="ECO:0007669"/>
    <property type="project" value="TreeGrafter"/>
</dbReference>
<gene>
    <name evidence="4" type="ORF">SI7747_01000195</name>
</gene>
<dbReference type="GO" id="GO:0003729">
    <property type="term" value="F:mRNA binding"/>
    <property type="evidence" value="ECO:0007669"/>
    <property type="project" value="TreeGrafter"/>
</dbReference>
<dbReference type="AlphaFoldDB" id="A0A7I8I7M9"/>
<dbReference type="InterPro" id="IPR011990">
    <property type="entry name" value="TPR-like_helical_dom_sf"/>
</dbReference>
<feature type="repeat" description="PPR" evidence="2">
    <location>
        <begin position="224"/>
        <end position="258"/>
    </location>
</feature>
<evidence type="ECO:0000256" key="1">
    <source>
        <dbReference type="ARBA" id="ARBA00022737"/>
    </source>
</evidence>
<dbReference type="Proteomes" id="UP001189122">
    <property type="component" value="Unassembled WGS sequence"/>
</dbReference>
<dbReference type="EMBL" id="CACRZD030000001">
    <property type="protein sequence ID" value="CAA6653605.1"/>
    <property type="molecule type" value="Genomic_DNA"/>
</dbReference>
<reference evidence="4 5" key="1">
    <citation type="submission" date="2019-12" db="EMBL/GenBank/DDBJ databases">
        <authorList>
            <person name="Scholz U."/>
            <person name="Mascher M."/>
            <person name="Fiebig A."/>
        </authorList>
    </citation>
    <scope>NUCLEOTIDE SEQUENCE</scope>
</reference>
<feature type="compositionally biased region" description="Low complexity" evidence="3">
    <location>
        <begin position="29"/>
        <end position="54"/>
    </location>
</feature>
<dbReference type="PROSITE" id="PS51375">
    <property type="entry name" value="PPR"/>
    <property type="match status" value="3"/>
</dbReference>
<evidence type="ECO:0000256" key="2">
    <source>
        <dbReference type="PROSITE-ProRule" id="PRU00708"/>
    </source>
</evidence>
<dbReference type="Pfam" id="PF01535">
    <property type="entry name" value="PPR"/>
    <property type="match status" value="2"/>
</dbReference>